<evidence type="ECO:0000256" key="5">
    <source>
        <dbReference type="ARBA" id="ARBA00023180"/>
    </source>
</evidence>
<dbReference type="EMBL" id="BGZK01001075">
    <property type="protein sequence ID" value="GBP70461.1"/>
    <property type="molecule type" value="Genomic_DNA"/>
</dbReference>
<comment type="caution">
    <text evidence="8">The sequence shown here is derived from an EMBL/GenBank/DDBJ whole genome shotgun (WGS) entry which is preliminary data.</text>
</comment>
<dbReference type="Gene3D" id="2.170.140.10">
    <property type="entry name" value="Chitin binding domain"/>
    <property type="match status" value="2"/>
</dbReference>
<keyword evidence="9" id="KW-1185">Reference proteome</keyword>
<dbReference type="PROSITE" id="PS50940">
    <property type="entry name" value="CHIT_BIND_II"/>
    <property type="match status" value="2"/>
</dbReference>
<name>A0A4C1Y2M2_EUMVA</name>
<keyword evidence="5" id="KW-0325">Glycoprotein</keyword>
<organism evidence="8 9">
    <name type="scientific">Eumeta variegata</name>
    <name type="common">Bagworm moth</name>
    <name type="synonym">Eumeta japonica</name>
    <dbReference type="NCBI Taxonomy" id="151549"/>
    <lineage>
        <taxon>Eukaryota</taxon>
        <taxon>Metazoa</taxon>
        <taxon>Ecdysozoa</taxon>
        <taxon>Arthropoda</taxon>
        <taxon>Hexapoda</taxon>
        <taxon>Insecta</taxon>
        <taxon>Pterygota</taxon>
        <taxon>Neoptera</taxon>
        <taxon>Endopterygota</taxon>
        <taxon>Lepidoptera</taxon>
        <taxon>Glossata</taxon>
        <taxon>Ditrysia</taxon>
        <taxon>Tineoidea</taxon>
        <taxon>Psychidae</taxon>
        <taxon>Oiketicinae</taxon>
        <taxon>Eumeta</taxon>
    </lineage>
</organism>
<feature type="domain" description="Chitin-binding type-2" evidence="7">
    <location>
        <begin position="194"/>
        <end position="249"/>
    </location>
</feature>
<evidence type="ECO:0000256" key="4">
    <source>
        <dbReference type="ARBA" id="ARBA00023157"/>
    </source>
</evidence>
<protein>
    <submittedName>
        <fullName evidence="8">Peritrophin-1</fullName>
    </submittedName>
</protein>
<proteinExistence type="predicted"/>
<dbReference type="GO" id="GO:0005576">
    <property type="term" value="C:extracellular region"/>
    <property type="evidence" value="ECO:0007669"/>
    <property type="project" value="InterPro"/>
</dbReference>
<gene>
    <name evidence="8" type="primary">Aper1</name>
    <name evidence="8" type="ORF">EVAR_52802_1</name>
</gene>
<evidence type="ECO:0000313" key="8">
    <source>
        <dbReference type="EMBL" id="GBP70461.1"/>
    </source>
</evidence>
<keyword evidence="2" id="KW-0732">Signal</keyword>
<dbReference type="Pfam" id="PF01607">
    <property type="entry name" value="CBM_14"/>
    <property type="match status" value="2"/>
</dbReference>
<evidence type="ECO:0000256" key="1">
    <source>
        <dbReference type="ARBA" id="ARBA00022669"/>
    </source>
</evidence>
<feature type="region of interest" description="Disordered" evidence="6">
    <location>
        <begin position="1"/>
        <end position="33"/>
    </location>
</feature>
<keyword evidence="1" id="KW-0147">Chitin-binding</keyword>
<dbReference type="InterPro" id="IPR036508">
    <property type="entry name" value="Chitin-bd_dom_sf"/>
</dbReference>
<dbReference type="Proteomes" id="UP000299102">
    <property type="component" value="Unassembled WGS sequence"/>
</dbReference>
<evidence type="ECO:0000256" key="2">
    <source>
        <dbReference type="ARBA" id="ARBA00022729"/>
    </source>
</evidence>
<evidence type="ECO:0000256" key="6">
    <source>
        <dbReference type="SAM" id="MobiDB-lite"/>
    </source>
</evidence>
<evidence type="ECO:0000313" key="9">
    <source>
        <dbReference type="Proteomes" id="UP000299102"/>
    </source>
</evidence>
<evidence type="ECO:0000256" key="3">
    <source>
        <dbReference type="ARBA" id="ARBA00022737"/>
    </source>
</evidence>
<dbReference type="OrthoDB" id="8197172at2759"/>
<evidence type="ECO:0000259" key="7">
    <source>
        <dbReference type="PROSITE" id="PS50940"/>
    </source>
</evidence>
<dbReference type="SMART" id="SM00494">
    <property type="entry name" value="ChtBD2"/>
    <property type="match status" value="2"/>
</dbReference>
<keyword evidence="3" id="KW-0677">Repeat</keyword>
<reference evidence="8 9" key="1">
    <citation type="journal article" date="2019" name="Commun. Biol.">
        <title>The bagworm genome reveals a unique fibroin gene that provides high tensile strength.</title>
        <authorList>
            <person name="Kono N."/>
            <person name="Nakamura H."/>
            <person name="Ohtoshi R."/>
            <person name="Tomita M."/>
            <person name="Numata K."/>
            <person name="Arakawa K."/>
        </authorList>
    </citation>
    <scope>NUCLEOTIDE SEQUENCE [LARGE SCALE GENOMIC DNA]</scope>
</reference>
<feature type="domain" description="Chitin-binding type-2" evidence="7">
    <location>
        <begin position="129"/>
        <end position="183"/>
    </location>
</feature>
<dbReference type="STRING" id="151549.A0A4C1Y2M2"/>
<dbReference type="PANTHER" id="PTHR23301">
    <property type="entry name" value="CHITIN BINDING PERITROPHIN-A"/>
    <property type="match status" value="1"/>
</dbReference>
<sequence length="328" mass="37531">MDSTPDDSPMRFPDIRLLGKRSDDVEGNSLDNSERNMRKKRLLFYDEDGNLVKTFANPFFKDFFPNIENYPFFGNFYRQFQGFLHPSTYGRPMVYMIPVSDEVVQQIIRDPIYQNKFLLPVNEGAFLPTPLCEGKRTQIPSPNSCSSFLNCWDGWGVEQTCPVGLLFSNQGYCDYPQRVDCAKRQFILGGESNNPKCEKEFEAFRNEAHCNEFFVCVNKLPVRFKCPADLYFNQALGICDYPYRVKCDVSYSLMATEVPSDGGMSSDGNEKVEIKPAVAEKQPSEIKSDFKVFMTNQHDDLTTNIAMSKQEAIDQLQIGRIAKIEISQ</sequence>
<keyword evidence="4" id="KW-1015">Disulfide bond</keyword>
<dbReference type="PANTHER" id="PTHR23301:SF98">
    <property type="entry name" value="CHITIN-BINDING TYPE-2 DOMAIN-CONTAINING PROTEIN-RELATED"/>
    <property type="match status" value="1"/>
</dbReference>
<dbReference type="InterPro" id="IPR051940">
    <property type="entry name" value="Chitin_bind-dev_reg"/>
</dbReference>
<accession>A0A4C1Y2M2</accession>
<dbReference type="GO" id="GO:0008061">
    <property type="term" value="F:chitin binding"/>
    <property type="evidence" value="ECO:0007669"/>
    <property type="project" value="UniProtKB-KW"/>
</dbReference>
<dbReference type="SUPFAM" id="SSF57625">
    <property type="entry name" value="Invertebrate chitin-binding proteins"/>
    <property type="match status" value="2"/>
</dbReference>
<dbReference type="InterPro" id="IPR002557">
    <property type="entry name" value="Chitin-bd_dom"/>
</dbReference>
<dbReference type="AlphaFoldDB" id="A0A4C1Y2M2"/>